<evidence type="ECO:0000313" key="4">
    <source>
        <dbReference type="Proteomes" id="UP000000784"/>
    </source>
</evidence>
<reference evidence="4" key="2">
    <citation type="submission" date="2007-11" db="EMBL/GenBank/DDBJ databases">
        <title>Complete sequence of Delftia acidovorans DSM 14801 / SPH-1.</title>
        <authorList>
            <person name="Copeland A."/>
            <person name="Lucas S."/>
            <person name="Lapidus A."/>
            <person name="Barry K."/>
            <person name="Glavina del Rio T."/>
            <person name="Dalin E."/>
            <person name="Tice H."/>
            <person name="Pitluck S."/>
            <person name="Lowry S."/>
            <person name="Clum A."/>
            <person name="Schmutz J."/>
            <person name="Larimer F."/>
            <person name="Land M."/>
            <person name="Hauser L."/>
            <person name="Kyrpides N."/>
            <person name="Kim E."/>
            <person name="Schleheck D."/>
            <person name="Richardson P."/>
        </authorList>
    </citation>
    <scope>NUCLEOTIDE SEQUENCE [LARGE SCALE GENOMIC DNA]</scope>
    <source>
        <strain evidence="4">DSM 14801 / SPH-1</strain>
    </source>
</reference>
<organism evidence="3 4">
    <name type="scientific">Delftia acidovorans (strain DSM 14801 / SPH-1)</name>
    <dbReference type="NCBI Taxonomy" id="398578"/>
    <lineage>
        <taxon>Bacteria</taxon>
        <taxon>Pseudomonadati</taxon>
        <taxon>Pseudomonadota</taxon>
        <taxon>Betaproteobacteria</taxon>
        <taxon>Burkholderiales</taxon>
        <taxon>Comamonadaceae</taxon>
        <taxon>Delftia</taxon>
    </lineage>
</organism>
<evidence type="ECO:0000259" key="2">
    <source>
        <dbReference type="Pfam" id="PF12146"/>
    </source>
</evidence>
<dbReference type="Proteomes" id="UP000000784">
    <property type="component" value="Chromosome"/>
</dbReference>
<keyword evidence="4" id="KW-1185">Reference proteome</keyword>
<reference evidence="3 4" key="1">
    <citation type="journal article" date="2004" name="Appl. Environ. Microbiol.">
        <title>Mineralization of individual congeners of linear alkylbenzenesulfonate by defined pairs of heterotrophic bacteria.</title>
        <authorList>
            <person name="Schleheck D."/>
            <person name="Knepper T.P."/>
            <person name="Fischer K."/>
            <person name="Cook A.M."/>
        </authorList>
    </citation>
    <scope>NUCLEOTIDE SEQUENCE [LARGE SCALE GENOMIC DNA]</scope>
    <source>
        <strain evidence="4">DSM 14801 / SPH-1</strain>
    </source>
</reference>
<dbReference type="GeneID" id="24118322"/>
<dbReference type="eggNOG" id="COG2267">
    <property type="taxonomic scope" value="Bacteria"/>
</dbReference>
<feature type="transmembrane region" description="Helical" evidence="1">
    <location>
        <begin position="121"/>
        <end position="148"/>
    </location>
</feature>
<sequence length="309" mass="34028">MQKIYVPTRDGHVIVLTRIGPSEGPVVAVTHGTFSNVTSCKRLGRFLALQGYGVWLFDWRGHGLNPPTTHDYDLETVAEEDIESALGEIHRQEEGRRLTLIGHSGGGIAAAIWAARRPDRAHAYLAGLVLLAAQVTHAAATFASWAAIKGYRAWIARRQWLTASGMVGPERESARLMRQWCYWNLQRKFVGYDGMDYLRRLTEVRIPVLALAGSADRVIAPWQGCEALARAFGGKDIEFLLCGKATCFQEDYSHSRLLMAGNAQSDVYPRIAQWMKLRIGAASSLEPAHGLAGDGAQCSEAPQYTLPPL</sequence>
<dbReference type="AlphaFoldDB" id="A9BUL5"/>
<evidence type="ECO:0000313" key="3">
    <source>
        <dbReference type="EMBL" id="ABX34123.1"/>
    </source>
</evidence>
<dbReference type="PANTHER" id="PTHR11005">
    <property type="entry name" value="LYSOSOMAL ACID LIPASE-RELATED"/>
    <property type="match status" value="1"/>
</dbReference>
<dbReference type="SUPFAM" id="SSF53474">
    <property type="entry name" value="alpha/beta-Hydrolases"/>
    <property type="match status" value="1"/>
</dbReference>
<gene>
    <name evidence="3" type="ordered locus">Daci_1479</name>
</gene>
<dbReference type="EMBL" id="CP000884">
    <property type="protein sequence ID" value="ABX34123.1"/>
    <property type="molecule type" value="Genomic_DNA"/>
</dbReference>
<dbReference type="Pfam" id="PF12146">
    <property type="entry name" value="Hydrolase_4"/>
    <property type="match status" value="1"/>
</dbReference>
<accession>A9BUL5</accession>
<dbReference type="Gene3D" id="3.40.50.1820">
    <property type="entry name" value="alpha/beta hydrolase"/>
    <property type="match status" value="1"/>
</dbReference>
<dbReference type="InterPro" id="IPR029058">
    <property type="entry name" value="AB_hydrolase_fold"/>
</dbReference>
<keyword evidence="1" id="KW-0812">Transmembrane</keyword>
<proteinExistence type="predicted"/>
<keyword evidence="3" id="KW-0378">Hydrolase</keyword>
<protein>
    <submittedName>
        <fullName evidence="3">Alpha/beta hydrolase fold</fullName>
    </submittedName>
</protein>
<dbReference type="HOGENOM" id="CLU_086013_0_0_4"/>
<keyword evidence="1" id="KW-0472">Membrane</keyword>
<evidence type="ECO:0000256" key="1">
    <source>
        <dbReference type="SAM" id="Phobius"/>
    </source>
</evidence>
<dbReference type="InterPro" id="IPR022742">
    <property type="entry name" value="Hydrolase_4"/>
</dbReference>
<keyword evidence="1" id="KW-1133">Transmembrane helix</keyword>
<dbReference type="GO" id="GO:0016787">
    <property type="term" value="F:hydrolase activity"/>
    <property type="evidence" value="ECO:0007669"/>
    <property type="project" value="UniProtKB-KW"/>
</dbReference>
<dbReference type="KEGG" id="dac:Daci_1479"/>
<name>A9BUL5_DELAS</name>
<feature type="domain" description="Serine aminopeptidase S33" evidence="2">
    <location>
        <begin position="26"/>
        <end position="238"/>
    </location>
</feature>
<dbReference type="RefSeq" id="WP_012203409.1">
    <property type="nucleotide sequence ID" value="NC_010002.1"/>
</dbReference>
<dbReference type="STRING" id="398578.Daci_1479"/>